<comment type="caution">
    <text evidence="15">The sequence shown here is derived from an EMBL/GenBank/DDBJ whole genome shotgun (WGS) entry which is preliminary data.</text>
</comment>
<dbReference type="FunFam" id="3.40.50.20:FF:000006">
    <property type="entry name" value="Phosphoribosylamine--glycine ligase, chloroplastic"/>
    <property type="match status" value="1"/>
</dbReference>
<feature type="domain" description="ATP-grasp" evidence="14">
    <location>
        <begin position="113"/>
        <end position="321"/>
    </location>
</feature>
<dbReference type="GO" id="GO:0009113">
    <property type="term" value="P:purine nucleobase biosynthetic process"/>
    <property type="evidence" value="ECO:0007669"/>
    <property type="project" value="InterPro"/>
</dbReference>
<dbReference type="PANTHER" id="PTHR43472">
    <property type="entry name" value="PHOSPHORIBOSYLAMINE--GLYCINE LIGASE"/>
    <property type="match status" value="1"/>
</dbReference>
<protein>
    <recommendedName>
        <fullName evidence="2 12">Phosphoribosylamine--glycine ligase</fullName>
        <ecNumber evidence="2 12">6.3.4.13</ecNumber>
    </recommendedName>
    <alternativeName>
        <fullName evidence="12">GARS</fullName>
    </alternativeName>
    <alternativeName>
        <fullName evidence="10 12">Glycinamide ribonucleotide synthetase</fullName>
    </alternativeName>
    <alternativeName>
        <fullName evidence="11 12">Phosphoribosylglycinamide synthetase</fullName>
    </alternativeName>
</protein>
<evidence type="ECO:0000256" key="6">
    <source>
        <dbReference type="ARBA" id="ARBA00022755"/>
    </source>
</evidence>
<evidence type="ECO:0000256" key="12">
    <source>
        <dbReference type="HAMAP-Rule" id="MF_00138"/>
    </source>
</evidence>
<dbReference type="GO" id="GO:0046872">
    <property type="term" value="F:metal ion binding"/>
    <property type="evidence" value="ECO:0007669"/>
    <property type="project" value="UniProtKB-KW"/>
</dbReference>
<dbReference type="SUPFAM" id="SSF51246">
    <property type="entry name" value="Rudiment single hybrid motif"/>
    <property type="match status" value="1"/>
</dbReference>
<evidence type="ECO:0000256" key="13">
    <source>
        <dbReference type="PROSITE-ProRule" id="PRU00409"/>
    </source>
</evidence>
<dbReference type="SUPFAM" id="SSF52440">
    <property type="entry name" value="PreATP-grasp domain"/>
    <property type="match status" value="1"/>
</dbReference>
<dbReference type="NCBIfam" id="TIGR00877">
    <property type="entry name" value="purD"/>
    <property type="match status" value="1"/>
</dbReference>
<dbReference type="InterPro" id="IPR020562">
    <property type="entry name" value="PRibGlycinamide_synth_N"/>
</dbReference>
<dbReference type="Gene3D" id="3.30.1490.20">
    <property type="entry name" value="ATP-grasp fold, A domain"/>
    <property type="match status" value="1"/>
</dbReference>
<dbReference type="PANTHER" id="PTHR43472:SF1">
    <property type="entry name" value="PHOSPHORIBOSYLAMINE--GLYCINE LIGASE, CHLOROPLASTIC"/>
    <property type="match status" value="1"/>
</dbReference>
<name>A0A1G2DPN7_9BACT</name>
<dbReference type="SMART" id="SM01210">
    <property type="entry name" value="GARS_C"/>
    <property type="match status" value="1"/>
</dbReference>
<dbReference type="EC" id="6.3.4.13" evidence="2 12"/>
<comment type="pathway">
    <text evidence="1 12">Purine metabolism; IMP biosynthesis via de novo pathway; N(1)-(5-phospho-D-ribosyl)glycinamide from 5-phospho-alpha-D-ribose 1-diphosphate: step 2/2.</text>
</comment>
<dbReference type="InterPro" id="IPR013815">
    <property type="entry name" value="ATP_grasp_subdomain_1"/>
</dbReference>
<evidence type="ECO:0000256" key="4">
    <source>
        <dbReference type="ARBA" id="ARBA00022723"/>
    </source>
</evidence>
<dbReference type="AlphaFoldDB" id="A0A1G2DPN7"/>
<dbReference type="EMBL" id="MHLR01000010">
    <property type="protein sequence ID" value="OGZ15516.1"/>
    <property type="molecule type" value="Genomic_DNA"/>
</dbReference>
<dbReference type="Pfam" id="PF02843">
    <property type="entry name" value="GARS_C"/>
    <property type="match status" value="1"/>
</dbReference>
<evidence type="ECO:0000256" key="1">
    <source>
        <dbReference type="ARBA" id="ARBA00005174"/>
    </source>
</evidence>
<evidence type="ECO:0000313" key="15">
    <source>
        <dbReference type="EMBL" id="OGZ15516.1"/>
    </source>
</evidence>
<organism evidence="15 16">
    <name type="scientific">Candidatus Lloydbacteria bacterium RIFCSPLOWO2_02_FULL_51_11</name>
    <dbReference type="NCBI Taxonomy" id="1798667"/>
    <lineage>
        <taxon>Bacteria</taxon>
        <taxon>Candidatus Lloydiibacteriota</taxon>
    </lineage>
</organism>
<dbReference type="SUPFAM" id="SSF56059">
    <property type="entry name" value="Glutathione synthetase ATP-binding domain-like"/>
    <property type="match status" value="1"/>
</dbReference>
<dbReference type="InterPro" id="IPR011054">
    <property type="entry name" value="Rudment_hybrid_motif"/>
</dbReference>
<keyword evidence="5 13" id="KW-0547">Nucleotide-binding</keyword>
<dbReference type="InterPro" id="IPR020560">
    <property type="entry name" value="PRibGlycinamide_synth_C-dom"/>
</dbReference>
<keyword evidence="7 13" id="KW-0067">ATP-binding</keyword>
<dbReference type="Gene3D" id="3.90.600.10">
    <property type="entry name" value="Phosphoribosylglycinamide synthetase, C-terminal domain"/>
    <property type="match status" value="1"/>
</dbReference>
<keyword evidence="3 12" id="KW-0436">Ligase</keyword>
<comment type="similarity">
    <text evidence="9 12">Belongs to the GARS family.</text>
</comment>
<evidence type="ECO:0000256" key="8">
    <source>
        <dbReference type="ARBA" id="ARBA00023211"/>
    </source>
</evidence>
<dbReference type="Pfam" id="PF01071">
    <property type="entry name" value="GARS_A"/>
    <property type="match status" value="1"/>
</dbReference>
<gene>
    <name evidence="12" type="primary">purD</name>
    <name evidence="15" type="ORF">A3J08_04485</name>
</gene>
<evidence type="ECO:0000256" key="5">
    <source>
        <dbReference type="ARBA" id="ARBA00022741"/>
    </source>
</evidence>
<sequence length="435" mass="46819">MHARVLVVGSGGREHALAWALAKSPHVQKIYTAPGNAGTEMLGENFGKIVLHDHEVMERLVRVADEHQIDLVVVGPDELLAQGIVDTFRARGMSIFGPTRGAARIESSKAHAKRIMDEEGIPTAPFQIVESYEAAEHHVLERSVPMVVKADGLARGKGVFICKTHDEALSAVHKLMKERTFGAAGATVVIEDFLEGAEVSVHALSSGTDMVLFPLSQDHKTLFERGKGPQTGGMGAIAPLPHADEAQVRARIGERIVTPLLRALAARGTSFSGCLYPGVKMTSDKGPMALEVNARFGDPEMAVYAMLLQNDMYEVLLSVATGTLHSLPPLSWREGYAVCVVLASGGYPTLPRVGVPIEGIERVAQMRNVKLFHAGTVFHKGEGFSTSGGRVLGVTAWGRTVQDAIGLAYDAVKHVSFQGMQYRRDIGMNAHRAVI</sequence>
<evidence type="ECO:0000256" key="7">
    <source>
        <dbReference type="ARBA" id="ARBA00022840"/>
    </source>
</evidence>
<evidence type="ECO:0000313" key="16">
    <source>
        <dbReference type="Proteomes" id="UP000177573"/>
    </source>
</evidence>
<dbReference type="Pfam" id="PF02844">
    <property type="entry name" value="GARS_N"/>
    <property type="match status" value="1"/>
</dbReference>
<dbReference type="Gene3D" id="3.40.50.20">
    <property type="match status" value="1"/>
</dbReference>
<dbReference type="InterPro" id="IPR037123">
    <property type="entry name" value="PRibGlycinamide_synth_C_sf"/>
</dbReference>
<dbReference type="SMART" id="SM01209">
    <property type="entry name" value="GARS_A"/>
    <property type="match status" value="1"/>
</dbReference>
<accession>A0A1G2DPN7</accession>
<evidence type="ECO:0000256" key="10">
    <source>
        <dbReference type="ARBA" id="ARBA00042242"/>
    </source>
</evidence>
<dbReference type="PROSITE" id="PS50975">
    <property type="entry name" value="ATP_GRASP"/>
    <property type="match status" value="1"/>
</dbReference>
<evidence type="ECO:0000256" key="3">
    <source>
        <dbReference type="ARBA" id="ARBA00022598"/>
    </source>
</evidence>
<dbReference type="InterPro" id="IPR020561">
    <property type="entry name" value="PRibGlycinamid_synth_ATP-grasp"/>
</dbReference>
<dbReference type="GO" id="GO:0006189">
    <property type="term" value="P:'de novo' IMP biosynthetic process"/>
    <property type="evidence" value="ECO:0007669"/>
    <property type="project" value="UniProtKB-UniRule"/>
</dbReference>
<comment type="catalytic activity">
    <reaction evidence="12">
        <text>5-phospho-beta-D-ribosylamine + glycine + ATP = N(1)-(5-phospho-beta-D-ribosyl)glycinamide + ADP + phosphate + H(+)</text>
        <dbReference type="Rhea" id="RHEA:17453"/>
        <dbReference type="ChEBI" id="CHEBI:15378"/>
        <dbReference type="ChEBI" id="CHEBI:30616"/>
        <dbReference type="ChEBI" id="CHEBI:43474"/>
        <dbReference type="ChEBI" id="CHEBI:57305"/>
        <dbReference type="ChEBI" id="CHEBI:58681"/>
        <dbReference type="ChEBI" id="CHEBI:143788"/>
        <dbReference type="ChEBI" id="CHEBI:456216"/>
        <dbReference type="EC" id="6.3.4.13"/>
    </reaction>
</comment>
<proteinExistence type="inferred from homology"/>
<dbReference type="UniPathway" id="UPA00074">
    <property type="reaction ID" value="UER00125"/>
</dbReference>
<evidence type="ECO:0000259" key="14">
    <source>
        <dbReference type="PROSITE" id="PS50975"/>
    </source>
</evidence>
<keyword evidence="4" id="KW-0479">Metal-binding</keyword>
<reference evidence="15 16" key="1">
    <citation type="journal article" date="2016" name="Nat. Commun.">
        <title>Thousands of microbial genomes shed light on interconnected biogeochemical processes in an aquifer system.</title>
        <authorList>
            <person name="Anantharaman K."/>
            <person name="Brown C.T."/>
            <person name="Hug L.A."/>
            <person name="Sharon I."/>
            <person name="Castelle C.J."/>
            <person name="Probst A.J."/>
            <person name="Thomas B.C."/>
            <person name="Singh A."/>
            <person name="Wilkins M.J."/>
            <person name="Karaoz U."/>
            <person name="Brodie E.L."/>
            <person name="Williams K.H."/>
            <person name="Hubbard S.S."/>
            <person name="Banfield J.F."/>
        </authorList>
    </citation>
    <scope>NUCLEOTIDE SEQUENCE [LARGE SCALE GENOMIC DNA]</scope>
</reference>
<evidence type="ECO:0000256" key="2">
    <source>
        <dbReference type="ARBA" id="ARBA00013255"/>
    </source>
</evidence>
<dbReference type="GO" id="GO:0005524">
    <property type="term" value="F:ATP binding"/>
    <property type="evidence" value="ECO:0007669"/>
    <property type="project" value="UniProtKB-UniRule"/>
</dbReference>
<evidence type="ECO:0000256" key="11">
    <source>
        <dbReference type="ARBA" id="ARBA00042864"/>
    </source>
</evidence>
<dbReference type="InterPro" id="IPR016185">
    <property type="entry name" value="PreATP-grasp_dom_sf"/>
</dbReference>
<dbReference type="Gene3D" id="3.30.470.20">
    <property type="entry name" value="ATP-grasp fold, B domain"/>
    <property type="match status" value="1"/>
</dbReference>
<dbReference type="InterPro" id="IPR011761">
    <property type="entry name" value="ATP-grasp"/>
</dbReference>
<keyword evidence="6 12" id="KW-0658">Purine biosynthesis</keyword>
<keyword evidence="8" id="KW-0464">Manganese</keyword>
<dbReference type="HAMAP" id="MF_00138">
    <property type="entry name" value="GARS"/>
    <property type="match status" value="1"/>
</dbReference>
<evidence type="ECO:0000256" key="9">
    <source>
        <dbReference type="ARBA" id="ARBA00038345"/>
    </source>
</evidence>
<dbReference type="GO" id="GO:0004637">
    <property type="term" value="F:phosphoribosylamine-glycine ligase activity"/>
    <property type="evidence" value="ECO:0007669"/>
    <property type="project" value="UniProtKB-UniRule"/>
</dbReference>
<dbReference type="InterPro" id="IPR000115">
    <property type="entry name" value="PRibGlycinamide_synth"/>
</dbReference>
<dbReference type="STRING" id="1798667.A3J08_04485"/>
<dbReference type="Proteomes" id="UP000177573">
    <property type="component" value="Unassembled WGS sequence"/>
</dbReference>